<dbReference type="NCBIfam" id="TIGR00005">
    <property type="entry name" value="rluA_subfam"/>
    <property type="match status" value="1"/>
</dbReference>
<feature type="active site" evidence="5">
    <location>
        <position position="137"/>
    </location>
</feature>
<evidence type="ECO:0000256" key="1">
    <source>
        <dbReference type="ARBA" id="ARBA00000073"/>
    </source>
</evidence>
<dbReference type="CDD" id="cd00165">
    <property type="entry name" value="S4"/>
    <property type="match status" value="1"/>
</dbReference>
<dbReference type="SMART" id="SM00363">
    <property type="entry name" value="S4"/>
    <property type="match status" value="1"/>
</dbReference>
<keyword evidence="3 6" id="KW-0694">RNA-binding</keyword>
<dbReference type="InterPro" id="IPR006145">
    <property type="entry name" value="PsdUridine_synth_RsuA/RluA"/>
</dbReference>
<evidence type="ECO:0000259" key="8">
    <source>
        <dbReference type="SMART" id="SM00363"/>
    </source>
</evidence>
<dbReference type="InterPro" id="IPR036986">
    <property type="entry name" value="S4_RNA-bd_sf"/>
</dbReference>
<dbReference type="RefSeq" id="WP_144087670.1">
    <property type="nucleotide sequence ID" value="NZ_VMHE01000002.1"/>
</dbReference>
<dbReference type="InterPro" id="IPR002942">
    <property type="entry name" value="S4_RNA-bd"/>
</dbReference>
<dbReference type="Gene3D" id="3.30.2350.10">
    <property type="entry name" value="Pseudouridine synthase"/>
    <property type="match status" value="1"/>
</dbReference>
<evidence type="ECO:0000313" key="10">
    <source>
        <dbReference type="Proteomes" id="UP000316425"/>
    </source>
</evidence>
<reference evidence="9 10" key="1">
    <citation type="submission" date="2019-07" db="EMBL/GenBank/DDBJ databases">
        <title>Allobacillus sp. nov. SKP isolated from shrimp paste of Euphausiacea.</title>
        <authorList>
            <person name="Kanchanasin P."/>
            <person name="Tanasupawat S."/>
            <person name="Shi W."/>
            <person name="Wu L."/>
            <person name="Ma J."/>
        </authorList>
    </citation>
    <scope>NUCLEOTIDE SEQUENCE [LARGE SCALE GENOMIC DNA]</scope>
    <source>
        <strain evidence="9 10">SKP4-8</strain>
    </source>
</reference>
<evidence type="ECO:0000256" key="2">
    <source>
        <dbReference type="ARBA" id="ARBA00010876"/>
    </source>
</evidence>
<evidence type="ECO:0000256" key="3">
    <source>
        <dbReference type="ARBA" id="ARBA00022884"/>
    </source>
</evidence>
<dbReference type="InterPro" id="IPR006224">
    <property type="entry name" value="PsdUridine_synth_RluA-like_CS"/>
</dbReference>
<comment type="similarity">
    <text evidence="2 7">Belongs to the pseudouridine synthase RluA family.</text>
</comment>
<evidence type="ECO:0000313" key="9">
    <source>
        <dbReference type="EMBL" id="TSJ67081.1"/>
    </source>
</evidence>
<evidence type="ECO:0000256" key="4">
    <source>
        <dbReference type="ARBA" id="ARBA00023235"/>
    </source>
</evidence>
<sequence>MTKQSVLVEEQFHTTRLDKLLTTLNPEESRSQIQSWIKDGLVQVNGKKAKTNYRCQQGDFIEWEIPEEEVFELKPESMDLDIRYEDEHLLVVNKPKGMVVHPAAGHSDGTLVNGLIAHTELSDINGDFRPGIVHRLDKDTSGLMVVAKTNDAHEKLATMLRERNVKRQYQAIVHGEIEHELGTIEAPISRDPSDRKRMAVVDHGKEAITHFRVHERFPNYTHVVCDLETGRTHQIRVHFKYIGFPIVGDPKYGQRKTLDTEGQALHARRLEFNHPITSEKIIVTADAPAIFKETLKEIDRRP</sequence>
<dbReference type="EMBL" id="VMHE01000002">
    <property type="protein sequence ID" value="TSJ67081.1"/>
    <property type="molecule type" value="Genomic_DNA"/>
</dbReference>
<dbReference type="PROSITE" id="PS01129">
    <property type="entry name" value="PSI_RLU"/>
    <property type="match status" value="1"/>
</dbReference>
<comment type="catalytic activity">
    <reaction evidence="1 7">
        <text>a uridine in RNA = a pseudouridine in RNA</text>
        <dbReference type="Rhea" id="RHEA:48348"/>
        <dbReference type="Rhea" id="RHEA-COMP:12068"/>
        <dbReference type="Rhea" id="RHEA-COMP:12069"/>
        <dbReference type="ChEBI" id="CHEBI:65314"/>
        <dbReference type="ChEBI" id="CHEBI:65315"/>
    </reaction>
</comment>
<dbReference type="AlphaFoldDB" id="A0A556PRR0"/>
<dbReference type="Gene3D" id="3.10.290.10">
    <property type="entry name" value="RNA-binding S4 domain"/>
    <property type="match status" value="1"/>
</dbReference>
<dbReference type="GO" id="GO:0000455">
    <property type="term" value="P:enzyme-directed rRNA pseudouridine synthesis"/>
    <property type="evidence" value="ECO:0007669"/>
    <property type="project" value="UniProtKB-ARBA"/>
</dbReference>
<evidence type="ECO:0000256" key="6">
    <source>
        <dbReference type="PROSITE-ProRule" id="PRU00182"/>
    </source>
</evidence>
<proteinExistence type="inferred from homology"/>
<dbReference type="Proteomes" id="UP000316425">
    <property type="component" value="Unassembled WGS sequence"/>
</dbReference>
<evidence type="ECO:0000256" key="7">
    <source>
        <dbReference type="RuleBase" id="RU362028"/>
    </source>
</evidence>
<dbReference type="GO" id="GO:0003723">
    <property type="term" value="F:RNA binding"/>
    <property type="evidence" value="ECO:0007669"/>
    <property type="project" value="UniProtKB-KW"/>
</dbReference>
<comment type="caution">
    <text evidence="9">The sequence shown here is derived from an EMBL/GenBank/DDBJ whole genome shotgun (WGS) entry which is preliminary data.</text>
</comment>
<keyword evidence="4 7" id="KW-0413">Isomerase</keyword>
<organism evidence="9 10">
    <name type="scientific">Allobacillus salarius</name>
    <dbReference type="NCBI Taxonomy" id="1955272"/>
    <lineage>
        <taxon>Bacteria</taxon>
        <taxon>Bacillati</taxon>
        <taxon>Bacillota</taxon>
        <taxon>Bacilli</taxon>
        <taxon>Bacillales</taxon>
        <taxon>Bacillaceae</taxon>
        <taxon>Allobacillus</taxon>
    </lineage>
</organism>
<evidence type="ECO:0000256" key="5">
    <source>
        <dbReference type="PIRSR" id="PIRSR606225-1"/>
    </source>
</evidence>
<dbReference type="PANTHER" id="PTHR21600">
    <property type="entry name" value="MITOCHONDRIAL RNA PSEUDOURIDINE SYNTHASE"/>
    <property type="match status" value="1"/>
</dbReference>
<dbReference type="FunFam" id="3.30.2350.10:FF:000006">
    <property type="entry name" value="Pseudouridine synthase"/>
    <property type="match status" value="1"/>
</dbReference>
<dbReference type="InterPro" id="IPR050188">
    <property type="entry name" value="RluA_PseudoU_synthase"/>
</dbReference>
<dbReference type="InterPro" id="IPR006225">
    <property type="entry name" value="PsdUridine_synth_RluC/D"/>
</dbReference>
<feature type="domain" description="RNA-binding S4" evidence="8">
    <location>
        <begin position="15"/>
        <end position="74"/>
    </location>
</feature>
<dbReference type="GO" id="GO:0120159">
    <property type="term" value="F:rRNA pseudouridine synthase activity"/>
    <property type="evidence" value="ECO:0007669"/>
    <property type="project" value="UniProtKB-ARBA"/>
</dbReference>
<dbReference type="Pfam" id="PF00849">
    <property type="entry name" value="PseudoU_synth_2"/>
    <property type="match status" value="1"/>
</dbReference>
<dbReference type="InterPro" id="IPR020103">
    <property type="entry name" value="PsdUridine_synth_cat_dom_sf"/>
</dbReference>
<dbReference type="PROSITE" id="PS50889">
    <property type="entry name" value="S4"/>
    <property type="match status" value="1"/>
</dbReference>
<dbReference type="Pfam" id="PF01479">
    <property type="entry name" value="S4"/>
    <property type="match status" value="1"/>
</dbReference>
<protein>
    <recommendedName>
        <fullName evidence="7">Pseudouridine synthase</fullName>
        <ecNumber evidence="7">5.4.99.-</ecNumber>
    </recommendedName>
</protein>
<dbReference type="CDD" id="cd02869">
    <property type="entry name" value="PseudoU_synth_RluA_like"/>
    <property type="match status" value="1"/>
</dbReference>
<dbReference type="SUPFAM" id="SSF55174">
    <property type="entry name" value="Alpha-L RNA-binding motif"/>
    <property type="match status" value="1"/>
</dbReference>
<dbReference type="PANTHER" id="PTHR21600:SF44">
    <property type="entry name" value="RIBOSOMAL LARGE SUBUNIT PSEUDOURIDINE SYNTHASE D"/>
    <property type="match status" value="1"/>
</dbReference>
<comment type="function">
    <text evidence="7">Responsible for synthesis of pseudouridine from uracil.</text>
</comment>
<accession>A0A556PRR0</accession>
<keyword evidence="10" id="KW-1185">Reference proteome</keyword>
<dbReference type="SUPFAM" id="SSF55120">
    <property type="entry name" value="Pseudouridine synthase"/>
    <property type="match status" value="1"/>
</dbReference>
<dbReference type="EC" id="5.4.99.-" evidence="7"/>
<dbReference type="OrthoDB" id="9807829at2"/>
<name>A0A556PRR0_9BACI</name>
<gene>
    <name evidence="9" type="ORF">FPQ13_02165</name>
</gene>